<evidence type="ECO:0000313" key="2">
    <source>
        <dbReference type="Proteomes" id="UP000887159"/>
    </source>
</evidence>
<accession>A0A8X7B921</accession>
<evidence type="ECO:0000313" key="1">
    <source>
        <dbReference type="EMBL" id="GFY22472.1"/>
    </source>
</evidence>
<dbReference type="AlphaFoldDB" id="A0A8X7B921"/>
<dbReference type="EMBL" id="BMAU01021361">
    <property type="protein sequence ID" value="GFY22472.1"/>
    <property type="molecule type" value="Genomic_DNA"/>
</dbReference>
<protein>
    <submittedName>
        <fullName evidence="1">Uncharacterized protein</fullName>
    </submittedName>
</protein>
<sequence length="97" mass="10904">MSGSSFTPTPLGHEDNLEVKQHPRVNALQWHPARFYFPNPEVASAAGLRNLPEVNISLSENVDEFIEDIDNHIKWLDIPSDLACAYLKGHLLGRARD</sequence>
<dbReference type="Proteomes" id="UP000887159">
    <property type="component" value="Unassembled WGS sequence"/>
</dbReference>
<reference evidence="1" key="1">
    <citation type="submission" date="2020-08" db="EMBL/GenBank/DDBJ databases">
        <title>Multicomponent nature underlies the extraordinary mechanical properties of spider dragline silk.</title>
        <authorList>
            <person name="Kono N."/>
            <person name="Nakamura H."/>
            <person name="Mori M."/>
            <person name="Yoshida Y."/>
            <person name="Ohtoshi R."/>
            <person name="Malay A.D."/>
            <person name="Moran D.A.P."/>
            <person name="Tomita M."/>
            <person name="Numata K."/>
            <person name="Arakawa K."/>
        </authorList>
    </citation>
    <scope>NUCLEOTIDE SEQUENCE</scope>
</reference>
<gene>
    <name evidence="1" type="primary">NCL1_53404</name>
    <name evidence="1" type="ORF">TNCV_2177331</name>
</gene>
<keyword evidence="2" id="KW-1185">Reference proteome</keyword>
<proteinExistence type="predicted"/>
<comment type="caution">
    <text evidence="1">The sequence shown here is derived from an EMBL/GenBank/DDBJ whole genome shotgun (WGS) entry which is preliminary data.</text>
</comment>
<name>A0A8X7B921_TRICX</name>
<organism evidence="1 2">
    <name type="scientific">Trichonephila clavipes</name>
    <name type="common">Golden silk orbweaver</name>
    <name type="synonym">Nephila clavipes</name>
    <dbReference type="NCBI Taxonomy" id="2585209"/>
    <lineage>
        <taxon>Eukaryota</taxon>
        <taxon>Metazoa</taxon>
        <taxon>Ecdysozoa</taxon>
        <taxon>Arthropoda</taxon>
        <taxon>Chelicerata</taxon>
        <taxon>Arachnida</taxon>
        <taxon>Araneae</taxon>
        <taxon>Araneomorphae</taxon>
        <taxon>Entelegynae</taxon>
        <taxon>Araneoidea</taxon>
        <taxon>Nephilidae</taxon>
        <taxon>Trichonephila</taxon>
    </lineage>
</organism>